<evidence type="ECO:0000256" key="4">
    <source>
        <dbReference type="ARBA" id="ARBA00023172"/>
    </source>
</evidence>
<dbReference type="InterPro" id="IPR050090">
    <property type="entry name" value="Tyrosine_recombinase_XerCD"/>
</dbReference>
<dbReference type="Pfam" id="PF00589">
    <property type="entry name" value="Phage_integrase"/>
    <property type="match status" value="1"/>
</dbReference>
<feature type="region of interest" description="Disordered" evidence="5">
    <location>
        <begin position="173"/>
        <end position="201"/>
    </location>
</feature>
<keyword evidence="8" id="KW-1185">Reference proteome</keyword>
<dbReference type="PANTHER" id="PTHR30349">
    <property type="entry name" value="PHAGE INTEGRASE-RELATED"/>
    <property type="match status" value="1"/>
</dbReference>
<dbReference type="InterPro" id="IPR002104">
    <property type="entry name" value="Integrase_catalytic"/>
</dbReference>
<reference evidence="8" key="1">
    <citation type="journal article" date="2019" name="Int. J. Syst. Evol. Microbiol.">
        <title>The Global Catalogue of Microorganisms (GCM) 10K type strain sequencing project: providing services to taxonomists for standard genome sequencing and annotation.</title>
        <authorList>
            <consortium name="The Broad Institute Genomics Platform"/>
            <consortium name="The Broad Institute Genome Sequencing Center for Infectious Disease"/>
            <person name="Wu L."/>
            <person name="Ma J."/>
        </authorList>
    </citation>
    <scope>NUCLEOTIDE SEQUENCE [LARGE SCALE GENOMIC DNA]</scope>
    <source>
        <strain evidence="8">CGMCC 1.10992</strain>
    </source>
</reference>
<dbReference type="RefSeq" id="WP_345339198.1">
    <property type="nucleotide sequence ID" value="NZ_BAABLI010000008.1"/>
</dbReference>
<evidence type="ECO:0000313" key="8">
    <source>
        <dbReference type="Proteomes" id="UP001597380"/>
    </source>
</evidence>
<dbReference type="CDD" id="cd00796">
    <property type="entry name" value="INT_Rci_Hp1_C"/>
    <property type="match status" value="1"/>
</dbReference>
<name>A0ABW4XQ74_9GAMM</name>
<dbReference type="Gene3D" id="1.10.443.10">
    <property type="entry name" value="Intergrase catalytic core"/>
    <property type="match status" value="1"/>
</dbReference>
<dbReference type="EMBL" id="JBHUHT010000012">
    <property type="protein sequence ID" value="MFD2096418.1"/>
    <property type="molecule type" value="Genomic_DNA"/>
</dbReference>
<dbReference type="InterPro" id="IPR011010">
    <property type="entry name" value="DNA_brk_join_enz"/>
</dbReference>
<sequence>MASYTIEKRVNTAGNPRYRAKVREKKNGKLIRSFSRSFSTKQFALTWAKKMIQQIETGEIDRPKAKGTLGQLIGKYRAHAGLGAQAGRTKRYVQKALQESEIAEVPLAALTETDVITHCEFRRAEGAKPQTIAQDVSYLRSVLKAAQPVFGLPVSDEAVVKSYDSLKRMHLIAPSNQRQRRPTSAEISALETKLAERERHHSSSIPHSDLLNFSILTCMRIGETCRIEWQDVDYENRTVMIRDRKDPKKKQGNHMRIPLLGDAWNLLTKQPRTSKRIFPHNPKSVGSAWQRVCKKLGIEDLHYHDLRAEGISRLLEAGYSVLEVAMVSGHRDLNVLHRVYARLKPEDLHHKHPQNKS</sequence>
<dbReference type="PROSITE" id="PS51898">
    <property type="entry name" value="TYR_RECOMBINASE"/>
    <property type="match status" value="1"/>
</dbReference>
<dbReference type="PANTHER" id="PTHR30349:SF41">
    <property type="entry name" value="INTEGRASE_RECOMBINASE PROTEIN MJ0367-RELATED"/>
    <property type="match status" value="1"/>
</dbReference>
<feature type="domain" description="Tyr recombinase" evidence="6">
    <location>
        <begin position="178"/>
        <end position="353"/>
    </location>
</feature>
<evidence type="ECO:0000256" key="3">
    <source>
        <dbReference type="ARBA" id="ARBA00023125"/>
    </source>
</evidence>
<evidence type="ECO:0000256" key="5">
    <source>
        <dbReference type="SAM" id="MobiDB-lite"/>
    </source>
</evidence>
<comment type="similarity">
    <text evidence="1">Belongs to the 'phage' integrase family.</text>
</comment>
<keyword evidence="4" id="KW-0233">DNA recombination</keyword>
<evidence type="ECO:0000259" key="6">
    <source>
        <dbReference type="PROSITE" id="PS51898"/>
    </source>
</evidence>
<organism evidence="7 8">
    <name type="scientific">Corallincola platygyrae</name>
    <dbReference type="NCBI Taxonomy" id="1193278"/>
    <lineage>
        <taxon>Bacteria</taxon>
        <taxon>Pseudomonadati</taxon>
        <taxon>Pseudomonadota</taxon>
        <taxon>Gammaproteobacteria</taxon>
        <taxon>Alteromonadales</taxon>
        <taxon>Psychromonadaceae</taxon>
        <taxon>Corallincola</taxon>
    </lineage>
</organism>
<keyword evidence="2" id="KW-0229">DNA integration</keyword>
<protein>
    <submittedName>
        <fullName evidence="7">Tyrosine-type recombinase/integrase</fullName>
    </submittedName>
</protein>
<keyword evidence="3" id="KW-0238">DNA-binding</keyword>
<dbReference type="InterPro" id="IPR013762">
    <property type="entry name" value="Integrase-like_cat_sf"/>
</dbReference>
<dbReference type="SUPFAM" id="SSF56349">
    <property type="entry name" value="DNA breaking-rejoining enzymes"/>
    <property type="match status" value="1"/>
</dbReference>
<evidence type="ECO:0000256" key="2">
    <source>
        <dbReference type="ARBA" id="ARBA00022908"/>
    </source>
</evidence>
<proteinExistence type="inferred from homology"/>
<accession>A0ABW4XQ74</accession>
<evidence type="ECO:0000313" key="7">
    <source>
        <dbReference type="EMBL" id="MFD2096418.1"/>
    </source>
</evidence>
<dbReference type="Proteomes" id="UP001597380">
    <property type="component" value="Unassembled WGS sequence"/>
</dbReference>
<evidence type="ECO:0000256" key="1">
    <source>
        <dbReference type="ARBA" id="ARBA00008857"/>
    </source>
</evidence>
<gene>
    <name evidence="7" type="ORF">ACFSJ3_10520</name>
</gene>
<comment type="caution">
    <text evidence="7">The sequence shown here is derived from an EMBL/GenBank/DDBJ whole genome shotgun (WGS) entry which is preliminary data.</text>
</comment>